<dbReference type="AlphaFoldDB" id="A0A7J6N026"/>
<dbReference type="Proteomes" id="UP000591131">
    <property type="component" value="Unassembled WGS sequence"/>
</dbReference>
<protein>
    <submittedName>
        <fullName evidence="1">Uncharacterized protein</fullName>
    </submittedName>
</protein>
<evidence type="ECO:0000313" key="2">
    <source>
        <dbReference type="Proteomes" id="UP000591131"/>
    </source>
</evidence>
<name>A0A7J6N026_PERCH</name>
<organism evidence="1 2">
    <name type="scientific">Perkinsus chesapeaki</name>
    <name type="common">Clam parasite</name>
    <name type="synonym">Perkinsus andrewsi</name>
    <dbReference type="NCBI Taxonomy" id="330153"/>
    <lineage>
        <taxon>Eukaryota</taxon>
        <taxon>Sar</taxon>
        <taxon>Alveolata</taxon>
        <taxon>Perkinsozoa</taxon>
        <taxon>Perkinsea</taxon>
        <taxon>Perkinsida</taxon>
        <taxon>Perkinsidae</taxon>
        <taxon>Perkinsus</taxon>
    </lineage>
</organism>
<comment type="caution">
    <text evidence="1">The sequence shown here is derived from an EMBL/GenBank/DDBJ whole genome shotgun (WGS) entry which is preliminary data.</text>
</comment>
<evidence type="ECO:0000313" key="1">
    <source>
        <dbReference type="EMBL" id="KAF4677203.1"/>
    </source>
</evidence>
<keyword evidence="2" id="KW-1185">Reference proteome</keyword>
<sequence length="416" mass="46839">MPATPHDAEWFRPICVREGWLFALHVNYEGIITLYAIKIEGGEVWEYITRVIWEGQADCHTSLDVEFATSDVDPRKIMLLYIGGGYDPLVCFRNLTNGGLHSDLRVEYPRDCALIPGSGGIACLVVSMGHDERFPRRMLALERLGLNVGFAIERVCILVIDPQYDNILYRSDREYSTNSVRSLVATRDWQLFLVLADNADESQAPGVVSGYDHHYLRSISDGEFGDCLDVEGLEHRCGGVLPDRIPDCLWSHTRVAFPTRIGQDEECYLRRIFNCAAADTVNRTLLGVMWDCEVVSLLMDDLEEDPIELVHLRRMGSACISENGIICYTVNGDENVYCMNLREGTYKSRIETVMPTMPCGVRCFRLVCIRGGWLFGICNANKGGIFTLLKSKAEKLGNISLRWNGEVKSIDSQSKI</sequence>
<proteinExistence type="predicted"/>
<dbReference type="EMBL" id="JAAPAO010000018">
    <property type="protein sequence ID" value="KAF4677203.1"/>
    <property type="molecule type" value="Genomic_DNA"/>
</dbReference>
<reference evidence="1 2" key="1">
    <citation type="submission" date="2020-04" db="EMBL/GenBank/DDBJ databases">
        <title>Perkinsus chesapeaki whole genome sequence.</title>
        <authorList>
            <person name="Bogema D.R."/>
        </authorList>
    </citation>
    <scope>NUCLEOTIDE SEQUENCE [LARGE SCALE GENOMIC DNA]</scope>
    <source>
        <strain evidence="1">ATCC PRA-425</strain>
    </source>
</reference>
<accession>A0A7J6N026</accession>
<gene>
    <name evidence="1" type="ORF">FOL47_002766</name>
</gene>